<sequence>MATIVKLVQGSAEWHVHRLAHRNASETPAVLGLSPYTTPYQLWQQRTGRATVEVTAAMAHGTATEPQARVMYETLTGNVMQPLVLVDGVYSASLDGITLDGDLVLEIKCPKSKDSGLLKDARAGRVPIHVYWQIQHQLMVAGARLAHFYVWDGKLGHLVEQPAEPECWDTIRRGWEAFDEYVRTDTPPPLAEGDTRQRDDPAWAEAAAEYVRLKASAEAVAAELEAAKGRLVALAEHTSEQGCGVTVTRFLKAGSVDYKKVPELAGVDLERYRGAAREEVRVTVAR</sequence>
<feature type="domain" description="YqaJ viral recombinase" evidence="1">
    <location>
        <begin position="13"/>
        <end position="143"/>
    </location>
</feature>
<dbReference type="InterPro" id="IPR011335">
    <property type="entry name" value="Restrct_endonuc-II-like"/>
</dbReference>
<dbReference type="EMBL" id="VDUY01000002">
    <property type="protein sequence ID" value="TXL66897.1"/>
    <property type="molecule type" value="Genomic_DNA"/>
</dbReference>
<organism evidence="2 3">
    <name type="scientific">Zeimonas arvi</name>
    <dbReference type="NCBI Taxonomy" id="2498847"/>
    <lineage>
        <taxon>Bacteria</taxon>
        <taxon>Pseudomonadati</taxon>
        <taxon>Pseudomonadota</taxon>
        <taxon>Betaproteobacteria</taxon>
        <taxon>Burkholderiales</taxon>
        <taxon>Burkholderiaceae</taxon>
        <taxon>Zeimonas</taxon>
    </lineage>
</organism>
<dbReference type="InterPro" id="IPR011604">
    <property type="entry name" value="PDDEXK-like_dom_sf"/>
</dbReference>
<dbReference type="Pfam" id="PF09588">
    <property type="entry name" value="YqaJ"/>
    <property type="match status" value="1"/>
</dbReference>
<evidence type="ECO:0000313" key="3">
    <source>
        <dbReference type="Proteomes" id="UP000321548"/>
    </source>
</evidence>
<accession>A0A5C8P0X9</accession>
<dbReference type="AlphaFoldDB" id="A0A5C8P0X9"/>
<reference evidence="2 3" key="1">
    <citation type="submission" date="2019-06" db="EMBL/GenBank/DDBJ databases">
        <title>Quisquiliibacterium sp. nov., isolated from a maize field.</title>
        <authorList>
            <person name="Lin S.-Y."/>
            <person name="Tsai C.-F."/>
            <person name="Young C.-C."/>
        </authorList>
    </citation>
    <scope>NUCLEOTIDE SEQUENCE [LARGE SCALE GENOMIC DNA]</scope>
    <source>
        <strain evidence="2 3">CC-CFT501</strain>
    </source>
</reference>
<gene>
    <name evidence="2" type="ORF">FHP08_04520</name>
</gene>
<name>A0A5C8P0X9_9BURK</name>
<dbReference type="RefSeq" id="WP_147703146.1">
    <property type="nucleotide sequence ID" value="NZ_VDUY01000002.1"/>
</dbReference>
<dbReference type="PANTHER" id="PTHR46609:SF6">
    <property type="entry name" value="EXONUCLEASE, PHAGE-TYPE_RECB, C-TERMINAL DOMAIN-CONTAINING PROTEIN-RELATED"/>
    <property type="match status" value="1"/>
</dbReference>
<proteinExistence type="predicted"/>
<dbReference type="PANTHER" id="PTHR46609">
    <property type="entry name" value="EXONUCLEASE, PHAGE-TYPE/RECB, C-TERMINAL DOMAIN-CONTAINING PROTEIN"/>
    <property type="match status" value="1"/>
</dbReference>
<dbReference type="OrthoDB" id="46225at2"/>
<protein>
    <recommendedName>
        <fullName evidence="1">YqaJ viral recombinase domain-containing protein</fullName>
    </recommendedName>
</protein>
<dbReference type="SUPFAM" id="SSF52980">
    <property type="entry name" value="Restriction endonuclease-like"/>
    <property type="match status" value="1"/>
</dbReference>
<keyword evidence="3" id="KW-1185">Reference proteome</keyword>
<dbReference type="InterPro" id="IPR019080">
    <property type="entry name" value="YqaJ_viral_recombinase"/>
</dbReference>
<dbReference type="InterPro" id="IPR051703">
    <property type="entry name" value="NF-kappa-B_Signaling_Reg"/>
</dbReference>
<dbReference type="Gene3D" id="3.90.320.10">
    <property type="match status" value="1"/>
</dbReference>
<dbReference type="NCBIfam" id="TIGR03033">
    <property type="entry name" value="phage_rel_nuc"/>
    <property type="match status" value="1"/>
</dbReference>
<evidence type="ECO:0000313" key="2">
    <source>
        <dbReference type="EMBL" id="TXL66897.1"/>
    </source>
</evidence>
<dbReference type="Proteomes" id="UP000321548">
    <property type="component" value="Unassembled WGS sequence"/>
</dbReference>
<evidence type="ECO:0000259" key="1">
    <source>
        <dbReference type="Pfam" id="PF09588"/>
    </source>
</evidence>
<dbReference type="InterPro" id="IPR017482">
    <property type="entry name" value="Lambda-type_endonuclease"/>
</dbReference>
<comment type="caution">
    <text evidence="2">The sequence shown here is derived from an EMBL/GenBank/DDBJ whole genome shotgun (WGS) entry which is preliminary data.</text>
</comment>